<keyword evidence="2" id="KW-0732">Signal</keyword>
<feature type="region of interest" description="Disordered" evidence="1">
    <location>
        <begin position="116"/>
        <end position="139"/>
    </location>
</feature>
<evidence type="ECO:0000313" key="4">
    <source>
        <dbReference type="Proteomes" id="UP000281468"/>
    </source>
</evidence>
<accession>A0A3M7FK54</accession>
<evidence type="ECO:0008006" key="5">
    <source>
        <dbReference type="Google" id="ProtNLM"/>
    </source>
</evidence>
<name>A0A3M7FK54_HORWE</name>
<feature type="compositionally biased region" description="Polar residues" evidence="1">
    <location>
        <begin position="81"/>
        <end position="92"/>
    </location>
</feature>
<protein>
    <recommendedName>
        <fullName evidence="5">REJ domain-containing protein</fullName>
    </recommendedName>
</protein>
<organism evidence="3 4">
    <name type="scientific">Hortaea werneckii</name>
    <name type="common">Black yeast</name>
    <name type="synonym">Cladosporium werneckii</name>
    <dbReference type="NCBI Taxonomy" id="91943"/>
    <lineage>
        <taxon>Eukaryota</taxon>
        <taxon>Fungi</taxon>
        <taxon>Dikarya</taxon>
        <taxon>Ascomycota</taxon>
        <taxon>Pezizomycotina</taxon>
        <taxon>Dothideomycetes</taxon>
        <taxon>Dothideomycetidae</taxon>
        <taxon>Mycosphaerellales</taxon>
        <taxon>Teratosphaeriaceae</taxon>
        <taxon>Hortaea</taxon>
    </lineage>
</organism>
<feature type="compositionally biased region" description="Low complexity" evidence="1">
    <location>
        <begin position="117"/>
        <end position="138"/>
    </location>
</feature>
<gene>
    <name evidence="3" type="ORF">D0862_10303</name>
</gene>
<dbReference type="EMBL" id="QWIQ01000406">
    <property type="protein sequence ID" value="RMY89027.1"/>
    <property type="molecule type" value="Genomic_DNA"/>
</dbReference>
<feature type="signal peptide" evidence="2">
    <location>
        <begin position="1"/>
        <end position="20"/>
    </location>
</feature>
<evidence type="ECO:0000256" key="2">
    <source>
        <dbReference type="SAM" id="SignalP"/>
    </source>
</evidence>
<evidence type="ECO:0000256" key="1">
    <source>
        <dbReference type="SAM" id="MobiDB-lite"/>
    </source>
</evidence>
<reference evidence="3 4" key="1">
    <citation type="journal article" date="2018" name="BMC Genomics">
        <title>Genomic evidence for intraspecific hybridization in a clonal and extremely halotolerant yeast.</title>
        <authorList>
            <person name="Gostincar C."/>
            <person name="Stajich J.E."/>
            <person name="Zupancic J."/>
            <person name="Zalar P."/>
            <person name="Gunde-Cimerman N."/>
        </authorList>
    </citation>
    <scope>NUCLEOTIDE SEQUENCE [LARGE SCALE GENOMIC DNA]</scope>
    <source>
        <strain evidence="3 4">EXF-171</strain>
    </source>
</reference>
<evidence type="ECO:0000313" key="3">
    <source>
        <dbReference type="EMBL" id="RMY89027.1"/>
    </source>
</evidence>
<feature type="compositionally biased region" description="Low complexity" evidence="1">
    <location>
        <begin position="93"/>
        <end position="102"/>
    </location>
</feature>
<proteinExistence type="predicted"/>
<feature type="region of interest" description="Disordered" evidence="1">
    <location>
        <begin position="81"/>
        <end position="102"/>
    </location>
</feature>
<dbReference type="Proteomes" id="UP000281468">
    <property type="component" value="Unassembled WGS sequence"/>
</dbReference>
<dbReference type="AlphaFoldDB" id="A0A3M7FK54"/>
<feature type="chain" id="PRO_5018126330" description="REJ domain-containing protein" evidence="2">
    <location>
        <begin position="21"/>
        <end position="170"/>
    </location>
</feature>
<sequence length="170" mass="16719">MPMQFFTFILAALMSVFAAAQNATVFDQSFCSGQPQVSGGYTYNSSNPFPISTLAQPTGGAATAVGTGGMAAPTGNATYVSTPPFTSLPRTPSSSGSMTSASASVADATRATASIVPTSSASSADPSSSSSSPNSTASIEPFTGAASSNRFEVVSALGGFGAFAVVAALL</sequence>
<dbReference type="VEuPathDB" id="FungiDB:BTJ68_04406"/>
<comment type="caution">
    <text evidence="3">The sequence shown here is derived from an EMBL/GenBank/DDBJ whole genome shotgun (WGS) entry which is preliminary data.</text>
</comment>